<sequence length="530" mass="59805">MKELNLAIEMLLIYLQGVWLRRRYIVITAWLVCPIGWILVFNMPPTFEANAKIYVETRSVLDPVLQGLTIRDNPEQEIQLMARTLLSRPNLEKIARATDMDISASDSQSYENLINSLQNSIKLSAAGRENIYVISYANSSPQLAKRLVQETLNIFVESRVGNAVADKRKASEFIDSQITEYETRLAEAETRLSEFKKSQIAMGPMSDQGFYSRIESEKARLEEAQLRQRELEGQLESARRQLQGEASGFSDSTSGANSGFTTQYDERIKTLQTQLDGLLIRYTDVHPDVIEVGRLIESLKKMRAEEISNLEKAIAGAPQSSAGFSQNQVYQELKLNVSRLENEIASVNVRVRNYGQKLEELERQRNIVPDIEAKFAGLNRDYEITKSKYEELLSRREAMDLSSRADESQQDVQFKIIEPPHVPIKPSGPPRLAFYTLVLFGGIAAGVFMAFARSQISPVVTSALQLKTIADFPVFGLVSHTQKDAMLKQNKKHLLYFLILSAMLMLCYCALVANEMVFGLTAKQLLGRLL</sequence>
<dbReference type="GO" id="GO:0004713">
    <property type="term" value="F:protein tyrosine kinase activity"/>
    <property type="evidence" value="ECO:0007669"/>
    <property type="project" value="TreeGrafter"/>
</dbReference>
<name>A0A437QSZ9_9GAMM</name>
<keyword evidence="1" id="KW-0175">Coiled coil</keyword>
<feature type="transmembrane region" description="Helical" evidence="3">
    <location>
        <begin position="432"/>
        <end position="452"/>
    </location>
</feature>
<keyword evidence="3" id="KW-0472">Membrane</keyword>
<dbReference type="AlphaFoldDB" id="A0A437QSZ9"/>
<dbReference type="OrthoDB" id="9795292at2"/>
<dbReference type="InterPro" id="IPR050445">
    <property type="entry name" value="Bact_polysacc_biosynth/exp"/>
</dbReference>
<dbReference type="PANTHER" id="PTHR32309">
    <property type="entry name" value="TYROSINE-PROTEIN KINASE"/>
    <property type="match status" value="1"/>
</dbReference>
<dbReference type="NCBIfam" id="TIGR03007">
    <property type="entry name" value="pepcterm_ChnLen"/>
    <property type="match status" value="1"/>
</dbReference>
<evidence type="ECO:0000256" key="1">
    <source>
        <dbReference type="SAM" id="Coils"/>
    </source>
</evidence>
<dbReference type="Proteomes" id="UP000283077">
    <property type="component" value="Unassembled WGS sequence"/>
</dbReference>
<keyword evidence="3" id="KW-1133">Transmembrane helix</keyword>
<dbReference type="RefSeq" id="WP_127698775.1">
    <property type="nucleotide sequence ID" value="NZ_SACS01000008.1"/>
</dbReference>
<feature type="transmembrane region" description="Helical" evidence="3">
    <location>
        <begin position="494"/>
        <end position="513"/>
    </location>
</feature>
<evidence type="ECO:0000313" key="5">
    <source>
        <dbReference type="Proteomes" id="UP000283077"/>
    </source>
</evidence>
<evidence type="ECO:0000256" key="2">
    <source>
        <dbReference type="SAM" id="MobiDB-lite"/>
    </source>
</evidence>
<protein>
    <submittedName>
        <fullName evidence="4">Chain length-determining protein</fullName>
    </submittedName>
</protein>
<keyword evidence="5" id="KW-1185">Reference proteome</keyword>
<organism evidence="4 5">
    <name type="scientific">Rheinheimera riviphila</name>
    <dbReference type="NCBI Taxonomy" id="1834037"/>
    <lineage>
        <taxon>Bacteria</taxon>
        <taxon>Pseudomonadati</taxon>
        <taxon>Pseudomonadota</taxon>
        <taxon>Gammaproteobacteria</taxon>
        <taxon>Chromatiales</taxon>
        <taxon>Chromatiaceae</taxon>
        <taxon>Rheinheimera</taxon>
    </lineage>
</organism>
<feature type="transmembrane region" description="Helical" evidence="3">
    <location>
        <begin position="24"/>
        <end position="43"/>
    </location>
</feature>
<dbReference type="InterPro" id="IPR014345">
    <property type="entry name" value="XrtA_polysacc_chain"/>
</dbReference>
<dbReference type="EMBL" id="SACS01000008">
    <property type="protein sequence ID" value="RVU37620.1"/>
    <property type="molecule type" value="Genomic_DNA"/>
</dbReference>
<dbReference type="GO" id="GO:0005886">
    <property type="term" value="C:plasma membrane"/>
    <property type="evidence" value="ECO:0007669"/>
    <property type="project" value="TreeGrafter"/>
</dbReference>
<proteinExistence type="predicted"/>
<feature type="compositionally biased region" description="Polar residues" evidence="2">
    <location>
        <begin position="249"/>
        <end position="261"/>
    </location>
</feature>
<evidence type="ECO:0000313" key="4">
    <source>
        <dbReference type="EMBL" id="RVU37620.1"/>
    </source>
</evidence>
<keyword evidence="3" id="KW-0812">Transmembrane</keyword>
<accession>A0A437QSZ9</accession>
<feature type="region of interest" description="Disordered" evidence="2">
    <location>
        <begin position="232"/>
        <end position="261"/>
    </location>
</feature>
<comment type="caution">
    <text evidence="4">The sequence shown here is derived from an EMBL/GenBank/DDBJ whole genome shotgun (WGS) entry which is preliminary data.</text>
</comment>
<reference evidence="4 5" key="1">
    <citation type="submission" date="2019-01" db="EMBL/GenBank/DDBJ databases">
        <authorList>
            <person name="Chen W.-M."/>
        </authorList>
    </citation>
    <scope>NUCLEOTIDE SEQUENCE [LARGE SCALE GENOMIC DNA]</scope>
    <source>
        <strain evidence="4 5">KYPC3</strain>
    </source>
</reference>
<dbReference type="PANTHER" id="PTHR32309:SF13">
    <property type="entry name" value="FERRIC ENTEROBACTIN TRANSPORT PROTEIN FEPE"/>
    <property type="match status" value="1"/>
</dbReference>
<evidence type="ECO:0000256" key="3">
    <source>
        <dbReference type="SAM" id="Phobius"/>
    </source>
</evidence>
<gene>
    <name evidence="4" type="ORF">EOE67_09020</name>
</gene>
<feature type="coiled-coil region" evidence="1">
    <location>
        <begin position="330"/>
        <end position="364"/>
    </location>
</feature>